<evidence type="ECO:0000313" key="2">
    <source>
        <dbReference type="Proteomes" id="UP000678895"/>
    </source>
</evidence>
<gene>
    <name evidence="1" type="ORF">J41TS4_49190</name>
</gene>
<evidence type="ECO:0000313" key="1">
    <source>
        <dbReference type="EMBL" id="GIO45161.1"/>
    </source>
</evidence>
<reference evidence="1" key="1">
    <citation type="submission" date="2021-03" db="EMBL/GenBank/DDBJ databases">
        <title>Antimicrobial resistance genes in bacteria isolated from Japanese honey, and their potential for conferring macrolide and lincosamide resistance in the American foulbrood pathogen Paenibacillus larvae.</title>
        <authorList>
            <person name="Okamoto M."/>
            <person name="Kumagai M."/>
            <person name="Kanamori H."/>
            <person name="Takamatsu D."/>
        </authorList>
    </citation>
    <scope>NUCLEOTIDE SEQUENCE</scope>
    <source>
        <strain evidence="1">J41TS4</strain>
    </source>
</reference>
<dbReference type="Proteomes" id="UP000678895">
    <property type="component" value="Unassembled WGS sequence"/>
</dbReference>
<accession>A0A920CLK3</accession>
<organism evidence="1 2">
    <name type="scientific">Paenibacillus apis</name>
    <dbReference type="NCBI Taxonomy" id="1792174"/>
    <lineage>
        <taxon>Bacteria</taxon>
        <taxon>Bacillati</taxon>
        <taxon>Bacillota</taxon>
        <taxon>Bacilli</taxon>
        <taxon>Bacillales</taxon>
        <taxon>Paenibacillaceae</taxon>
        <taxon>Paenibacillus</taxon>
    </lineage>
</organism>
<proteinExistence type="predicted"/>
<name>A0A920CLK3_9BACL</name>
<dbReference type="AlphaFoldDB" id="A0A920CLK3"/>
<comment type="caution">
    <text evidence="1">The sequence shown here is derived from an EMBL/GenBank/DDBJ whole genome shotgun (WGS) entry which is preliminary data.</text>
</comment>
<sequence length="66" mass="7115">MVDELILFARLVSSDQAAILVRKGIKIDGVGAHAAILVQKGTKICRQGVRVTILVQKGTKICRRGT</sequence>
<keyword evidence="2" id="KW-1185">Reference proteome</keyword>
<protein>
    <submittedName>
        <fullName evidence="1">Uncharacterized protein</fullName>
    </submittedName>
</protein>
<dbReference type="EMBL" id="BORS01000033">
    <property type="protein sequence ID" value="GIO45161.1"/>
    <property type="molecule type" value="Genomic_DNA"/>
</dbReference>